<evidence type="ECO:0000256" key="11">
    <source>
        <dbReference type="ARBA" id="ARBA00033126"/>
    </source>
</evidence>
<dbReference type="InterPro" id="IPR034099">
    <property type="entry name" value="SmD3"/>
</dbReference>
<evidence type="ECO:0000256" key="3">
    <source>
        <dbReference type="ARBA" id="ARBA00008146"/>
    </source>
</evidence>
<dbReference type="Pfam" id="PF01423">
    <property type="entry name" value="LSM"/>
    <property type="match status" value="1"/>
</dbReference>
<comment type="similarity">
    <text evidence="3 12">Belongs to the snRNP core protein family.</text>
</comment>
<dbReference type="eggNOG" id="KOG3172">
    <property type="taxonomic scope" value="Eukaryota"/>
</dbReference>
<sequence>MSIGIPIKLLHEAEGHIVTLETVMGEIYRGKLLEAEDNMNCQLQNVTVTNRSGQVSQLEQVFVRGSMIRFLIVPDMLKNAPMFKPKSGAKGLAAGAGKSAMIRAQAGIRGRGSRGRGGPPMMRGGFRGGMR</sequence>
<dbReference type="GO" id="GO:0005681">
    <property type="term" value="C:spliceosomal complex"/>
    <property type="evidence" value="ECO:0007669"/>
    <property type="project" value="UniProtKB-KW"/>
</dbReference>
<dbReference type="InterPro" id="IPR010920">
    <property type="entry name" value="LSM_dom_sf"/>
</dbReference>
<name>A0A1X7TPN8_AMPQE</name>
<evidence type="ECO:0000256" key="5">
    <source>
        <dbReference type="ARBA" id="ARBA00022490"/>
    </source>
</evidence>
<feature type="region of interest" description="Disordered" evidence="13">
    <location>
        <begin position="108"/>
        <end position="131"/>
    </location>
</feature>
<evidence type="ECO:0000256" key="2">
    <source>
        <dbReference type="ARBA" id="ARBA00004514"/>
    </source>
</evidence>
<evidence type="ECO:0000256" key="12">
    <source>
        <dbReference type="RuleBase" id="RU365050"/>
    </source>
</evidence>
<evidence type="ECO:0000256" key="7">
    <source>
        <dbReference type="ARBA" id="ARBA00022728"/>
    </source>
</evidence>
<dbReference type="FunFam" id="2.30.30.100:FF:000002">
    <property type="entry name" value="Small nuclear ribonucleoprotein Sm D3"/>
    <property type="match status" value="1"/>
</dbReference>
<comment type="subcellular location">
    <subcellularLocation>
        <location evidence="2">Cytoplasm</location>
        <location evidence="2">Cytosol</location>
    </subcellularLocation>
    <subcellularLocation>
        <location evidence="1 12">Nucleus</location>
    </subcellularLocation>
</comment>
<evidence type="ECO:0000313" key="15">
    <source>
        <dbReference type="EnsemblMetazoa" id="Aqu2.1.16671_001"/>
    </source>
</evidence>
<dbReference type="InterPro" id="IPR001163">
    <property type="entry name" value="Sm_dom_euk/arc"/>
</dbReference>
<gene>
    <name evidence="15" type="primary">100638061</name>
</gene>
<evidence type="ECO:0000256" key="1">
    <source>
        <dbReference type="ARBA" id="ARBA00004123"/>
    </source>
</evidence>
<dbReference type="AlphaFoldDB" id="A0A1X7TPN8"/>
<accession>A0A1X7TPN8</accession>
<dbReference type="GO" id="GO:0000387">
    <property type="term" value="P:spliceosomal snRNP assembly"/>
    <property type="evidence" value="ECO:0007669"/>
    <property type="project" value="UniProtKB-UniRule"/>
</dbReference>
<keyword evidence="9 12" id="KW-0539">Nucleus</keyword>
<protein>
    <recommendedName>
        <fullName evidence="4 12">Small nuclear ribonucleoprotein Sm D3</fullName>
        <shortName evidence="12">Sm-D3</shortName>
    </recommendedName>
    <alternativeName>
        <fullName evidence="11 12">snRNP core protein D3</fullName>
    </alternativeName>
</protein>
<evidence type="ECO:0000256" key="6">
    <source>
        <dbReference type="ARBA" id="ARBA00022664"/>
    </source>
</evidence>
<dbReference type="Gene3D" id="2.30.30.100">
    <property type="match status" value="1"/>
</dbReference>
<dbReference type="Proteomes" id="UP000007879">
    <property type="component" value="Unassembled WGS sequence"/>
</dbReference>
<organism evidence="15">
    <name type="scientific">Amphimedon queenslandica</name>
    <name type="common">Sponge</name>
    <dbReference type="NCBI Taxonomy" id="400682"/>
    <lineage>
        <taxon>Eukaryota</taxon>
        <taxon>Metazoa</taxon>
        <taxon>Porifera</taxon>
        <taxon>Demospongiae</taxon>
        <taxon>Heteroscleromorpha</taxon>
        <taxon>Haplosclerida</taxon>
        <taxon>Niphatidae</taxon>
        <taxon>Amphimedon</taxon>
    </lineage>
</organism>
<dbReference type="OMA" id="HTITCET"/>
<dbReference type="EnsemblMetazoa" id="Aqu2.1.16671_001">
    <property type="protein sequence ID" value="Aqu2.1.16671_001"/>
    <property type="gene ID" value="Aqu2.1.16671"/>
</dbReference>
<dbReference type="GO" id="GO:0005829">
    <property type="term" value="C:cytosol"/>
    <property type="evidence" value="ECO:0007669"/>
    <property type="project" value="UniProtKB-SubCell"/>
</dbReference>
<evidence type="ECO:0000259" key="14">
    <source>
        <dbReference type="PROSITE" id="PS52002"/>
    </source>
</evidence>
<keyword evidence="6 12" id="KW-0507">mRNA processing</keyword>
<keyword evidence="10 12" id="KW-0687">Ribonucleoprotein</keyword>
<dbReference type="KEGG" id="aqu:100638061"/>
<keyword evidence="8 12" id="KW-0508">mRNA splicing</keyword>
<dbReference type="CDD" id="cd01721">
    <property type="entry name" value="Sm_D3"/>
    <property type="match status" value="1"/>
</dbReference>
<dbReference type="SUPFAM" id="SSF50182">
    <property type="entry name" value="Sm-like ribonucleoproteins"/>
    <property type="match status" value="1"/>
</dbReference>
<evidence type="ECO:0000256" key="4">
    <source>
        <dbReference type="ARBA" id="ARBA00020160"/>
    </source>
</evidence>
<dbReference type="PROSITE" id="PS52002">
    <property type="entry name" value="SM"/>
    <property type="match status" value="1"/>
</dbReference>
<keyword evidence="16" id="KW-1185">Reference proteome</keyword>
<evidence type="ECO:0000256" key="8">
    <source>
        <dbReference type="ARBA" id="ARBA00023187"/>
    </source>
</evidence>
<keyword evidence="5" id="KW-0963">Cytoplasm</keyword>
<dbReference type="GO" id="GO:0003723">
    <property type="term" value="F:RNA binding"/>
    <property type="evidence" value="ECO:0007669"/>
    <property type="project" value="InterPro"/>
</dbReference>
<reference evidence="15" key="2">
    <citation type="submission" date="2017-05" db="UniProtKB">
        <authorList>
            <consortium name="EnsemblMetazoa"/>
        </authorList>
    </citation>
    <scope>IDENTIFICATION</scope>
</reference>
<evidence type="ECO:0000256" key="9">
    <source>
        <dbReference type="ARBA" id="ARBA00023242"/>
    </source>
</evidence>
<reference evidence="16" key="1">
    <citation type="journal article" date="2010" name="Nature">
        <title>The Amphimedon queenslandica genome and the evolution of animal complexity.</title>
        <authorList>
            <person name="Srivastava M."/>
            <person name="Simakov O."/>
            <person name="Chapman J."/>
            <person name="Fahey B."/>
            <person name="Gauthier M.E."/>
            <person name="Mitros T."/>
            <person name="Richards G.S."/>
            <person name="Conaco C."/>
            <person name="Dacre M."/>
            <person name="Hellsten U."/>
            <person name="Larroux C."/>
            <person name="Putnam N.H."/>
            <person name="Stanke M."/>
            <person name="Adamska M."/>
            <person name="Darling A."/>
            <person name="Degnan S.M."/>
            <person name="Oakley T.H."/>
            <person name="Plachetzki D.C."/>
            <person name="Zhai Y."/>
            <person name="Adamski M."/>
            <person name="Calcino A."/>
            <person name="Cummins S.F."/>
            <person name="Goodstein D.M."/>
            <person name="Harris C."/>
            <person name="Jackson D.J."/>
            <person name="Leys S.P."/>
            <person name="Shu S."/>
            <person name="Woodcroft B.J."/>
            <person name="Vervoort M."/>
            <person name="Kosik K.S."/>
            <person name="Manning G."/>
            <person name="Degnan B.M."/>
            <person name="Rokhsar D.S."/>
        </authorList>
    </citation>
    <scope>NUCLEOTIDE SEQUENCE [LARGE SCALE GENOMIC DNA]</scope>
</reference>
<dbReference type="EnsemblMetazoa" id="XM_003390088.3">
    <property type="protein sequence ID" value="XP_003390136.1"/>
    <property type="gene ID" value="LOC100638061"/>
</dbReference>
<evidence type="ECO:0000256" key="10">
    <source>
        <dbReference type="ARBA" id="ARBA00023274"/>
    </source>
</evidence>
<dbReference type="OrthoDB" id="6425924at2759"/>
<dbReference type="SMART" id="SM00651">
    <property type="entry name" value="Sm"/>
    <property type="match status" value="1"/>
</dbReference>
<feature type="domain" description="Sm" evidence="14">
    <location>
        <begin position="5"/>
        <end position="77"/>
    </location>
</feature>
<dbReference type="InParanoid" id="A0A1X7TPN8"/>
<dbReference type="InterPro" id="IPR047575">
    <property type="entry name" value="Sm"/>
</dbReference>
<evidence type="ECO:0000313" key="16">
    <source>
        <dbReference type="Proteomes" id="UP000007879"/>
    </source>
</evidence>
<dbReference type="InterPro" id="IPR027141">
    <property type="entry name" value="LSm4/Sm_D1/D3"/>
</dbReference>
<dbReference type="PANTHER" id="PTHR23338">
    <property type="entry name" value="SMALL NUCLEAR RIBONUCLEOPROTEIN SM"/>
    <property type="match status" value="1"/>
</dbReference>
<evidence type="ECO:0000256" key="13">
    <source>
        <dbReference type="SAM" id="MobiDB-lite"/>
    </source>
</evidence>
<keyword evidence="7" id="KW-0747">Spliceosome</keyword>
<proteinExistence type="inferred from homology"/>
<dbReference type="STRING" id="400682.A0A1X7TPN8"/>